<dbReference type="PANTHER" id="PTHR43981:SF1">
    <property type="entry name" value="ENOYL-[ACYL-CARRIER-PROTEIN] REDUCTASE, MITOCHONDRIAL"/>
    <property type="match status" value="1"/>
</dbReference>
<keyword evidence="3" id="KW-0444">Lipid biosynthesis</keyword>
<evidence type="ECO:0000256" key="1">
    <source>
        <dbReference type="ARBA" id="ARBA00004173"/>
    </source>
</evidence>
<dbReference type="GO" id="GO:0005739">
    <property type="term" value="C:mitochondrion"/>
    <property type="evidence" value="ECO:0007669"/>
    <property type="project" value="UniProtKB-SubCell"/>
</dbReference>
<dbReference type="GO" id="GO:0141148">
    <property type="term" value="F:enoyl-[acyl-carrier-protein] reductase (NADPH) activity"/>
    <property type="evidence" value="ECO:0007669"/>
    <property type="project" value="UniProtKB-EC"/>
</dbReference>
<reference evidence="15" key="1">
    <citation type="submission" date="2022-01" db="EMBL/GenBank/DDBJ databases">
        <title>Genome Sequence Resource for Two Populations of Ditylenchus destructor, the Migratory Endoparasitic Phytonematode.</title>
        <authorList>
            <person name="Zhang H."/>
            <person name="Lin R."/>
            <person name="Xie B."/>
        </authorList>
    </citation>
    <scope>NUCLEOTIDE SEQUENCE</scope>
    <source>
        <strain evidence="15">BazhouSP</strain>
    </source>
</reference>
<dbReference type="GO" id="GO:0006633">
    <property type="term" value="P:fatty acid biosynthetic process"/>
    <property type="evidence" value="ECO:0007669"/>
    <property type="project" value="UniProtKB-KW"/>
</dbReference>
<accession>A0AAD4R5E1</accession>
<evidence type="ECO:0000256" key="9">
    <source>
        <dbReference type="ARBA" id="ARBA00023128"/>
    </source>
</evidence>
<dbReference type="Pfam" id="PF08240">
    <property type="entry name" value="ADH_N"/>
    <property type="match status" value="1"/>
</dbReference>
<keyword evidence="4" id="KW-0276">Fatty acid metabolism</keyword>
<evidence type="ECO:0000256" key="10">
    <source>
        <dbReference type="ARBA" id="ARBA00023160"/>
    </source>
</evidence>
<dbReference type="SUPFAM" id="SSF51735">
    <property type="entry name" value="NAD(P)-binding Rossmann-fold domains"/>
    <property type="match status" value="1"/>
</dbReference>
<dbReference type="InterPro" id="IPR013154">
    <property type="entry name" value="ADH-like_N"/>
</dbReference>
<dbReference type="PANTHER" id="PTHR43981">
    <property type="entry name" value="ENOYL-[ACYL-CARRIER-PROTEIN] REDUCTASE, MITOCHONDRIAL"/>
    <property type="match status" value="1"/>
</dbReference>
<evidence type="ECO:0000256" key="7">
    <source>
        <dbReference type="ARBA" id="ARBA00023002"/>
    </source>
</evidence>
<evidence type="ECO:0000313" key="15">
    <source>
        <dbReference type="EMBL" id="KAI1710773.1"/>
    </source>
</evidence>
<dbReference type="InterPro" id="IPR036291">
    <property type="entry name" value="NAD(P)-bd_dom_sf"/>
</dbReference>
<evidence type="ECO:0000256" key="13">
    <source>
        <dbReference type="ARBA" id="ARBA00042123"/>
    </source>
</evidence>
<evidence type="ECO:0000256" key="3">
    <source>
        <dbReference type="ARBA" id="ARBA00022516"/>
    </source>
</evidence>
<proteinExistence type="inferred from homology"/>
<keyword evidence="8" id="KW-0443">Lipid metabolism</keyword>
<dbReference type="SUPFAM" id="SSF50129">
    <property type="entry name" value="GroES-like"/>
    <property type="match status" value="1"/>
</dbReference>
<sequence length="350" mass="38328">MQIVSRCVSFSRHGNPAEVLSLTRSVVNTANIGEKEVLIRWLAAPINPLDINIIQGTYVNLPELPGIGGTEGVAMIEAVGSQVQNLIKGDMVIPRPILGKSNRGSWRDYDITEAESLQKVDSRVDLVSAATFMVNPPTAYVMLTEYVSLSKGDYVIQNSANSGVGRCAIQIARALGYKTINLIRDRPNVDALKSELKQLGADYVFTEDEFRSQSKKLLANLGHSIQLGLNGVGGKSALMVSATLGFGATFITYGGMSKKPSEFLTSSFVFKNLKAIGVAIGFWMALPENKKSMEKMFRHLEEMIMSDQLKPIPVDKHSIENFDEGIRRTLAGNSKKQLIVMNENRSSSKL</sequence>
<dbReference type="InterPro" id="IPR051034">
    <property type="entry name" value="Mito_Enoyl-ACP_Reductase"/>
</dbReference>
<evidence type="ECO:0000256" key="4">
    <source>
        <dbReference type="ARBA" id="ARBA00022832"/>
    </source>
</evidence>
<dbReference type="Gene3D" id="3.90.180.10">
    <property type="entry name" value="Medium-chain alcohol dehydrogenases, catalytic domain"/>
    <property type="match status" value="1"/>
</dbReference>
<dbReference type="InterPro" id="IPR011032">
    <property type="entry name" value="GroES-like_sf"/>
</dbReference>
<feature type="domain" description="Enoyl reductase (ER)" evidence="14">
    <location>
        <begin position="17"/>
        <end position="341"/>
    </location>
</feature>
<evidence type="ECO:0000256" key="8">
    <source>
        <dbReference type="ARBA" id="ARBA00023098"/>
    </source>
</evidence>
<keyword evidence="7" id="KW-0560">Oxidoreductase</keyword>
<keyword evidence="6" id="KW-0809">Transit peptide</keyword>
<name>A0AAD4R5E1_9BILA</name>
<keyword evidence="16" id="KW-1185">Reference proteome</keyword>
<comment type="caution">
    <text evidence="15">The sequence shown here is derived from an EMBL/GenBank/DDBJ whole genome shotgun (WGS) entry which is preliminary data.</text>
</comment>
<dbReference type="EC" id="1.3.1.104" evidence="11"/>
<keyword evidence="9" id="KW-0496">Mitochondrion</keyword>
<evidence type="ECO:0000256" key="6">
    <source>
        <dbReference type="ARBA" id="ARBA00022946"/>
    </source>
</evidence>
<evidence type="ECO:0000259" key="14">
    <source>
        <dbReference type="SMART" id="SM00829"/>
    </source>
</evidence>
<evidence type="ECO:0000313" key="16">
    <source>
        <dbReference type="Proteomes" id="UP001201812"/>
    </source>
</evidence>
<keyword evidence="5" id="KW-0521">NADP</keyword>
<evidence type="ECO:0000256" key="2">
    <source>
        <dbReference type="ARBA" id="ARBA00010371"/>
    </source>
</evidence>
<evidence type="ECO:0000256" key="12">
    <source>
        <dbReference type="ARBA" id="ARBA00041058"/>
    </source>
</evidence>
<dbReference type="CDD" id="cd08290">
    <property type="entry name" value="ETR"/>
    <property type="match status" value="1"/>
</dbReference>
<gene>
    <name evidence="15" type="ORF">DdX_10472</name>
</gene>
<evidence type="ECO:0000256" key="11">
    <source>
        <dbReference type="ARBA" id="ARBA00038963"/>
    </source>
</evidence>
<dbReference type="SMART" id="SM00829">
    <property type="entry name" value="PKS_ER"/>
    <property type="match status" value="1"/>
</dbReference>
<comment type="subcellular location">
    <subcellularLocation>
        <location evidence="1">Mitochondrion</location>
    </subcellularLocation>
</comment>
<dbReference type="AlphaFoldDB" id="A0AAD4R5E1"/>
<dbReference type="Pfam" id="PF00107">
    <property type="entry name" value="ADH_zinc_N"/>
    <property type="match status" value="1"/>
</dbReference>
<protein>
    <recommendedName>
        <fullName evidence="12">Enoyl-[acyl-carrier-protein] reductase, mitochondrial</fullName>
        <ecNumber evidence="11">1.3.1.104</ecNumber>
    </recommendedName>
    <alternativeName>
        <fullName evidence="13">2-enoyl thioester reductase</fullName>
    </alternativeName>
</protein>
<dbReference type="Proteomes" id="UP001201812">
    <property type="component" value="Unassembled WGS sequence"/>
</dbReference>
<dbReference type="InterPro" id="IPR020843">
    <property type="entry name" value="ER"/>
</dbReference>
<keyword evidence="10" id="KW-0275">Fatty acid biosynthesis</keyword>
<dbReference type="EMBL" id="JAKKPZ010000024">
    <property type="protein sequence ID" value="KAI1710773.1"/>
    <property type="molecule type" value="Genomic_DNA"/>
</dbReference>
<organism evidence="15 16">
    <name type="scientific">Ditylenchus destructor</name>
    <dbReference type="NCBI Taxonomy" id="166010"/>
    <lineage>
        <taxon>Eukaryota</taxon>
        <taxon>Metazoa</taxon>
        <taxon>Ecdysozoa</taxon>
        <taxon>Nematoda</taxon>
        <taxon>Chromadorea</taxon>
        <taxon>Rhabditida</taxon>
        <taxon>Tylenchina</taxon>
        <taxon>Tylenchomorpha</taxon>
        <taxon>Sphaerularioidea</taxon>
        <taxon>Anguinidae</taxon>
        <taxon>Anguininae</taxon>
        <taxon>Ditylenchus</taxon>
    </lineage>
</organism>
<evidence type="ECO:0000256" key="5">
    <source>
        <dbReference type="ARBA" id="ARBA00022857"/>
    </source>
</evidence>
<comment type="similarity">
    <text evidence="2">Belongs to the zinc-containing alcohol dehydrogenase family. Quinone oxidoreductase subfamily.</text>
</comment>
<dbReference type="Gene3D" id="3.40.50.720">
    <property type="entry name" value="NAD(P)-binding Rossmann-like Domain"/>
    <property type="match status" value="1"/>
</dbReference>
<dbReference type="InterPro" id="IPR013149">
    <property type="entry name" value="ADH-like_C"/>
</dbReference>